<reference evidence="1" key="1">
    <citation type="journal article" date="2021" name="Proc. Natl. Acad. Sci. U.S.A.">
        <title>A Catalog of Tens of Thousands of Viruses from Human Metagenomes Reveals Hidden Associations with Chronic Diseases.</title>
        <authorList>
            <person name="Tisza M.J."/>
            <person name="Buck C.B."/>
        </authorList>
    </citation>
    <scope>NUCLEOTIDE SEQUENCE</scope>
    <source>
        <strain evidence="1">Ct1IF5</strain>
    </source>
</reference>
<accession>A0A8S5TED1</accession>
<proteinExistence type="predicted"/>
<organism evidence="1">
    <name type="scientific">Siphoviridae sp. ct1IF5</name>
    <dbReference type="NCBI Taxonomy" id="2827765"/>
    <lineage>
        <taxon>Viruses</taxon>
        <taxon>Duplodnaviria</taxon>
        <taxon>Heunggongvirae</taxon>
        <taxon>Uroviricota</taxon>
        <taxon>Caudoviricetes</taxon>
    </lineage>
</organism>
<sequence length="90" mass="10368">MKQIEKIDYMIKSLEVAKDEITYAELYKQKKIEQGDEFYGYSGFGCNHRCPIGATVKEALRMVGRMANQVEKTVSLSSYCDEPFEGEENR</sequence>
<protein>
    <submittedName>
        <fullName evidence="1">Uncharacterized protein</fullName>
    </submittedName>
</protein>
<dbReference type="EMBL" id="BK032815">
    <property type="protein sequence ID" value="DAF61669.1"/>
    <property type="molecule type" value="Genomic_DNA"/>
</dbReference>
<name>A0A8S5TED1_9CAUD</name>
<evidence type="ECO:0000313" key="1">
    <source>
        <dbReference type="EMBL" id="DAF61669.1"/>
    </source>
</evidence>